<dbReference type="GO" id="GO:0016788">
    <property type="term" value="F:hydrolase activity, acting on ester bonds"/>
    <property type="evidence" value="ECO:0007669"/>
    <property type="project" value="InterPro"/>
</dbReference>
<sequence>MLVALLLASCGSLQRAREDIDARAQLALVAGRVRVEEGNGAPVVVALLRAPAREGCPYEVVDRRQVFGREGGYEMLAEPGAYRLVAFEDTSRDLEYSPGERIVAWHDFEDLELTPRFHPGIDLELSGLAPRFEPAITTAPAPSGLSVGEVRTLDDARFAPEVARVGIWEPLRFLRESGAGVYFLEPYDASRTPVLFVHGMGGHPREFASMIARLDRRTHQAWVAFYPSGWDLESIASYLHRAMSEAHTRTRFERLCVVAHSMGGVIARRALAMHARQREDPTRSFVRGLVTIASPLGGHPGAAQGVVLSPVVIDSWRSLVPASLFLRDLYEVPLPAETRYALLFAYRAGQSDDGVVPIASQLRAEAQDEAQFVRGYEDTHTGVLQNERVWAAVEQELESCRESE</sequence>
<dbReference type="Pfam" id="PF07819">
    <property type="entry name" value="PGAP1"/>
    <property type="match status" value="1"/>
</dbReference>
<dbReference type="KEGG" id="samy:DB32_006789"/>
<organism evidence="2 3">
    <name type="scientific">Sandaracinus amylolyticus</name>
    <dbReference type="NCBI Taxonomy" id="927083"/>
    <lineage>
        <taxon>Bacteria</taxon>
        <taxon>Pseudomonadati</taxon>
        <taxon>Myxococcota</taxon>
        <taxon>Polyangia</taxon>
        <taxon>Polyangiales</taxon>
        <taxon>Sandaracinaceae</taxon>
        <taxon>Sandaracinus</taxon>
    </lineage>
</organism>
<dbReference type="SUPFAM" id="SSF53474">
    <property type="entry name" value="alpha/beta-Hydrolases"/>
    <property type="match status" value="1"/>
</dbReference>
<dbReference type="Gene3D" id="3.40.50.1820">
    <property type="entry name" value="alpha/beta hydrolase"/>
    <property type="match status" value="1"/>
</dbReference>
<evidence type="ECO:0000313" key="2">
    <source>
        <dbReference type="EMBL" id="AKF09640.1"/>
    </source>
</evidence>
<gene>
    <name evidence="2" type="ORF">DB32_006789</name>
</gene>
<feature type="domain" description="GPI inositol-deacylase PGAP1-like alpha/beta" evidence="1">
    <location>
        <begin position="192"/>
        <end position="303"/>
    </location>
</feature>
<keyword evidence="3" id="KW-1185">Reference proteome</keyword>
<dbReference type="InterPro" id="IPR012908">
    <property type="entry name" value="PGAP1-ab_dom-like"/>
</dbReference>
<dbReference type="AlphaFoldDB" id="A0A0F6W7Z7"/>
<evidence type="ECO:0000259" key="1">
    <source>
        <dbReference type="Pfam" id="PF07819"/>
    </source>
</evidence>
<reference evidence="2 3" key="1">
    <citation type="submission" date="2015-03" db="EMBL/GenBank/DDBJ databases">
        <title>Genome assembly of Sandaracinus amylolyticus DSM 53668.</title>
        <authorList>
            <person name="Sharma G."/>
            <person name="Subramanian S."/>
        </authorList>
    </citation>
    <scope>NUCLEOTIDE SEQUENCE [LARGE SCALE GENOMIC DNA]</scope>
    <source>
        <strain evidence="2 3">DSM 53668</strain>
    </source>
</reference>
<name>A0A0F6W7Z7_9BACT</name>
<protein>
    <recommendedName>
        <fullName evidence="1">GPI inositol-deacylase PGAP1-like alpha/beta domain-containing protein</fullName>
    </recommendedName>
</protein>
<accession>A0A0F6W7Z7</accession>
<evidence type="ECO:0000313" key="3">
    <source>
        <dbReference type="Proteomes" id="UP000034883"/>
    </source>
</evidence>
<dbReference type="EMBL" id="CP011125">
    <property type="protein sequence ID" value="AKF09640.1"/>
    <property type="molecule type" value="Genomic_DNA"/>
</dbReference>
<dbReference type="Proteomes" id="UP000034883">
    <property type="component" value="Chromosome"/>
</dbReference>
<proteinExistence type="predicted"/>
<dbReference type="InterPro" id="IPR029058">
    <property type="entry name" value="AB_hydrolase_fold"/>
</dbReference>
<dbReference type="STRING" id="927083.DB32_006789"/>